<reference evidence="5" key="1">
    <citation type="journal article" date="2019" name="Int. J. Syst. Evol. Microbiol.">
        <title>The Global Catalogue of Microorganisms (GCM) 10K type strain sequencing project: providing services to taxonomists for standard genome sequencing and annotation.</title>
        <authorList>
            <consortium name="The Broad Institute Genomics Platform"/>
            <consortium name="The Broad Institute Genome Sequencing Center for Infectious Disease"/>
            <person name="Wu L."/>
            <person name="Ma J."/>
        </authorList>
    </citation>
    <scope>NUCLEOTIDE SEQUENCE [LARGE SCALE GENOMIC DNA]</scope>
    <source>
        <strain evidence="5">CGMCC 1.15795</strain>
    </source>
</reference>
<keyword evidence="3" id="KW-1133">Transmembrane helix</keyword>
<feature type="transmembrane region" description="Helical" evidence="3">
    <location>
        <begin position="347"/>
        <end position="368"/>
    </location>
</feature>
<evidence type="ECO:0000256" key="3">
    <source>
        <dbReference type="SAM" id="Phobius"/>
    </source>
</evidence>
<keyword evidence="1" id="KW-0175">Coiled coil</keyword>
<name>A0ABW4QWD4_9BACT</name>
<protein>
    <recommendedName>
        <fullName evidence="6">Phage tail tape measure protein</fullName>
    </recommendedName>
</protein>
<evidence type="ECO:0000313" key="5">
    <source>
        <dbReference type="Proteomes" id="UP001597197"/>
    </source>
</evidence>
<feature type="compositionally biased region" description="Polar residues" evidence="2">
    <location>
        <begin position="702"/>
        <end position="713"/>
    </location>
</feature>
<dbReference type="RefSeq" id="WP_382315174.1">
    <property type="nucleotide sequence ID" value="NZ_JBHUFD010000005.1"/>
</dbReference>
<feature type="region of interest" description="Disordered" evidence="2">
    <location>
        <begin position="702"/>
        <end position="722"/>
    </location>
</feature>
<accession>A0ABW4QWD4</accession>
<evidence type="ECO:0000256" key="2">
    <source>
        <dbReference type="SAM" id="MobiDB-lite"/>
    </source>
</evidence>
<dbReference type="EMBL" id="JBHUFD010000005">
    <property type="protein sequence ID" value="MFD1873888.1"/>
    <property type="molecule type" value="Genomic_DNA"/>
</dbReference>
<evidence type="ECO:0000256" key="1">
    <source>
        <dbReference type="SAM" id="Coils"/>
    </source>
</evidence>
<keyword evidence="3" id="KW-0812">Transmembrane</keyword>
<comment type="caution">
    <text evidence="4">The sequence shown here is derived from an EMBL/GenBank/DDBJ whole genome shotgun (WGS) entry which is preliminary data.</text>
</comment>
<evidence type="ECO:0008006" key="6">
    <source>
        <dbReference type="Google" id="ProtNLM"/>
    </source>
</evidence>
<gene>
    <name evidence="4" type="ORF">ACFSDX_15690</name>
</gene>
<keyword evidence="3" id="KW-0472">Membrane</keyword>
<feature type="coiled-coil region" evidence="1">
    <location>
        <begin position="475"/>
        <end position="502"/>
    </location>
</feature>
<organism evidence="4 5">
    <name type="scientific">Hymenobacter bucti</name>
    <dbReference type="NCBI Taxonomy" id="1844114"/>
    <lineage>
        <taxon>Bacteria</taxon>
        <taxon>Pseudomonadati</taxon>
        <taxon>Bacteroidota</taxon>
        <taxon>Cytophagia</taxon>
        <taxon>Cytophagales</taxon>
        <taxon>Hymenobacteraceae</taxon>
        <taxon>Hymenobacter</taxon>
    </lineage>
</organism>
<evidence type="ECO:0000313" key="4">
    <source>
        <dbReference type="EMBL" id="MFD1873888.1"/>
    </source>
</evidence>
<feature type="coiled-coil region" evidence="1">
    <location>
        <begin position="567"/>
        <end position="594"/>
    </location>
</feature>
<proteinExistence type="predicted"/>
<feature type="coiled-coil region" evidence="1">
    <location>
        <begin position="916"/>
        <end position="945"/>
    </location>
</feature>
<sequence length="1152" mass="124692">MADNTTNEAILFEVRINSEQYKAEQKLIRESLGQVTLDIEKTRAAQVALKKERDAGKLSDAQYAQQSVKLREELNQQRASQRELEKGLRTSQQAYNSAAGSVDQLKARAAELTTAYNAMGKEERTASEAGQLLTAELLEVNKALLGGGVAVNDFRRNVGNYPKGESLAPLIQQLVKLEELQKSGILTAEQAAQADQDAVGFKQRIAQAGAQEGKSYEDTTALVKSYGDAIRPATAALVQLEQEQQQVVESGKATSEQVAQIGFRFGQAQKSIKDATDALKEVPAAAEEGAQETKSLGAGLLDAAQSSNVLGGAVEVLSGAKEKYTTAVNLAKAATSAEVGVLGLLKLALLATGLGLFVVVLGSVVAFLTKTQAGTDFLNRKMAALGAVTRSITSLFVDLGGKMVAAAEDPKQAFSDLVDFIETNLGNRLKAFGVLLDAVGNRDFSKLVDGTVQLTTGITNATAKAKAFTQQVHAAADSAERLAQMERELQRAEDDNIATNKTLLNQVERLKNVRDNEFNTIQQRQAANEAAFQVEMQRETTLTKLASQRVELLRAQIAQEGGRDRVSRERFQELKNAENELADIQEDAAGKQNELITNRYQLEQEALDKSIERKRQALAVEAALLNKQLPKTQEGSDEELNLLQRKLKNGYEAELNVKKLTVDQKRAIDLKYETDSTALLISHQRQAAVLTLQAEQERNNASLAANKQAQSERAAQSLEATQEQLEEEYQLQTRAAGLERELALASLNQRADNTAAELHIRAEASQKLADLNAGQADADRQRRAKEFSDEAQHYTLLADAMLAGRNQAEQLQAQASEEYKDRRVAAVLDEQDARLALVTKGSQEEANILLDAENKIKQIRADSAQAQLDLLQQQITKIASVVSGSLSSLAALQDADSQAKLARLDAEMNAEGVSAARKAVLEKQKLRVEQQAAEQRKRIAKAEAVINLGAAILQILKSPAAPFVEPAASIIRGIEIAAATATAAAQFRAIDNAKFEQGGVLRGPSHAQGGIPLFSRRTGQHLGAEAEGDEIILTKGVYRNPWLRAQASALNVAGGGRPFYQDPMPAERMARYAAGGVVSSSAMYLPQVRTGGVVQATTAPIDYDLLTDMMAAKLGPAFVSGARSLPAPQTNITDLRERIKKEEYWDSQTDIS</sequence>
<dbReference type="Proteomes" id="UP001597197">
    <property type="component" value="Unassembled WGS sequence"/>
</dbReference>
<keyword evidence="5" id="KW-1185">Reference proteome</keyword>